<dbReference type="EMBL" id="MU267604">
    <property type="protein sequence ID" value="KAH7915111.1"/>
    <property type="molecule type" value="Genomic_DNA"/>
</dbReference>
<protein>
    <submittedName>
        <fullName evidence="1">Armadillo-type protein</fullName>
    </submittedName>
</protein>
<organism evidence="1 2">
    <name type="scientific">Hygrophoropsis aurantiaca</name>
    <dbReference type="NCBI Taxonomy" id="72124"/>
    <lineage>
        <taxon>Eukaryota</taxon>
        <taxon>Fungi</taxon>
        <taxon>Dikarya</taxon>
        <taxon>Basidiomycota</taxon>
        <taxon>Agaricomycotina</taxon>
        <taxon>Agaricomycetes</taxon>
        <taxon>Agaricomycetidae</taxon>
        <taxon>Boletales</taxon>
        <taxon>Coniophorineae</taxon>
        <taxon>Hygrophoropsidaceae</taxon>
        <taxon>Hygrophoropsis</taxon>
    </lineage>
</organism>
<evidence type="ECO:0000313" key="2">
    <source>
        <dbReference type="Proteomes" id="UP000790377"/>
    </source>
</evidence>
<name>A0ACB8ANJ5_9AGAM</name>
<reference evidence="1" key="1">
    <citation type="journal article" date="2021" name="New Phytol.">
        <title>Evolutionary innovations through gain and loss of genes in the ectomycorrhizal Boletales.</title>
        <authorList>
            <person name="Wu G."/>
            <person name="Miyauchi S."/>
            <person name="Morin E."/>
            <person name="Kuo A."/>
            <person name="Drula E."/>
            <person name="Varga T."/>
            <person name="Kohler A."/>
            <person name="Feng B."/>
            <person name="Cao Y."/>
            <person name="Lipzen A."/>
            <person name="Daum C."/>
            <person name="Hundley H."/>
            <person name="Pangilinan J."/>
            <person name="Johnson J."/>
            <person name="Barry K."/>
            <person name="LaButti K."/>
            <person name="Ng V."/>
            <person name="Ahrendt S."/>
            <person name="Min B."/>
            <person name="Choi I.G."/>
            <person name="Park H."/>
            <person name="Plett J.M."/>
            <person name="Magnuson J."/>
            <person name="Spatafora J.W."/>
            <person name="Nagy L.G."/>
            <person name="Henrissat B."/>
            <person name="Grigoriev I.V."/>
            <person name="Yang Z.L."/>
            <person name="Xu J."/>
            <person name="Martin F.M."/>
        </authorList>
    </citation>
    <scope>NUCLEOTIDE SEQUENCE</scope>
    <source>
        <strain evidence="1">ATCC 28755</strain>
    </source>
</reference>
<keyword evidence="2" id="KW-1185">Reference proteome</keyword>
<comment type="caution">
    <text evidence="1">The sequence shown here is derived from an EMBL/GenBank/DDBJ whole genome shotgun (WGS) entry which is preliminary data.</text>
</comment>
<sequence>MSFDVSAFAEELGIDVEAMDTDGIGFIDDSPADEYPASLADQSSFDKQKLALQTYVDSLPYKCESVEEMQTKLEHIIGKLLVCAEAKNWPALTEWDAMLQCWLSMRYPMTTSVRAKLVRFYFELCILPGIQARVIRSWADMVSHLLADKAGHRKLETKDLQLPWKPLWRTLRKELFPKKRLIDPSRNMNNILLYVAESCSRYFPAEEIEEMLSTFLPLLTPDTTLTMIPVLTSFLPLTHTHLYIPVLFKSWEAINSFGVDDWLLKIAGDLSEEHVAGQSGSAGKDGGAIWKDVGMWTTEEWNMLINKGLDSLCIPVGKSKGASSTAMHADARQNSRVKKPISRINALAKIFVYSMAGDGPIRSDSPATSSNSQSQQSGYLAGSKALDSLDKLMTSTESFFHPSNSGHWTMLLTGLLQRLTSEFSDRWFDEAQPKCKTPVAHRLTPAIRRSFVVTLRTPALLAMFSKDPFSITMAQRSLRIMAALEPNLVMPELLERAYGGLEVVNETHRTTAVLKMLSGISHPLVSERLWLGGQKHLLPLLELCLPGIDLNDPNKTVCATMFIVSSIQHVKIGDLSMHHSGFALSGDAPGEGLMEIDQEETWLPEGSEASPFIPASKEEERTLARESTATFADWVTSLFRRILALYENLPEEGGKKNTTGGKQEESVLKSIKGMLDILCLHLSDQLFDLVLTLVYDYATTNAKSNAVRAFGQLIACLSRTRPQQTIDKFLPFCIAQITEELKHGASSIRTTSTHDSVPSDTTLHWNISILRGCLGYGGPALLKHKEAIIGLFELLVESTKNERGYSGAGHLISRVLHTLATVYPLNSRFVNNDEWKDPNFDKAHILQWGRTYEAKDVKIEWHVATPEEIDFVLEILDRVASPTLDKVDTLLADPGSWSNIARNDFCRFLNVLRAVWSGLPTIYKEGPKQVVNPCVDPNFNLEGLFVDPLDVQAGFTLTDPKDPRYQKVVNHRTRYGEIVHKAATVLRQTYEGEDHIDAVITVVKAIDTFLLDYGMSRSEFSNLQKNLINAREVNRISTRQRDNSRVIWVKRAQIYHSGRLYMHALYRRRSELDDKLLRDDLAELCLSPYTRVRRQAQAVLSNACGYYIRSTKFVLPTMFNALSKGSDPDRIKGALYFLGNKGTAAYVMDDPVFQGQFLISLLECQHEEKPSVQKLVNAYSRQCLTHLSEEVLRTAAYADETLGVQVATHHFSTEPFTVLSNKDLTLNAQKQAPKRIEKRLHNHDSTISAILELAVRPTTHWRYVQMATEFLSRMIRRDAPTPPEIARFFMEHTVSPQPTIRVSAQRALEKMLTFVKIRTYAKNNDELWFCEWSNPLSKQLPIVDPTEFLGQFKTTSGPMKNVYVDKLTTGFLTWTPSIKCYSPVTQESPPIVWEQDSQPSLKAISDMMTGEYYSQLALLWSQESNKSSTTANIRGENASYIKSLAKTFDGDRLQGLIDTIEPLLFDSDKFKQAAAAEMVAGLLRGSKHWDKSSRNTLWSWLTPHLDRIFAQAKPDTILYWCSVVKVVVADHDHRRHQPLVDWILGLQLDFQGDSAFAMTKTLNVVVELIDAMGMRFYPMSEKYLSILFNNANTSYAEIRTGIATALCMISDHQWWPSYPTTASLILACSEKSSPLYRSQPSINNHVDNIIQALPKWKDERLAPPRVSQSQYDKVGMTMLLWLWVSFHGPEASLVLPHAVAFLPEMLKMSELNDNAELQKYSSAILNALSTLYLRQEYVDEILSSLIASIKYSKSWRIRMHALPVLVVFFYRNLMAMSPSAVSNVMDVLLECLSDENVEVREMSSKTLSGVVRCSQRQSIIPLKKRFVSMVNRVKLPPRNQPNYAESLRSMHGAILGICALIESLPYSVEPWMPSLTEVLARHATDPPPISTTIRHCASEFKKTHQDTWHKDQLAFDEDQLQSLSAMLVGTSYYA</sequence>
<proteinExistence type="predicted"/>
<dbReference type="Proteomes" id="UP000790377">
    <property type="component" value="Unassembled WGS sequence"/>
</dbReference>
<evidence type="ECO:0000313" key="1">
    <source>
        <dbReference type="EMBL" id="KAH7915111.1"/>
    </source>
</evidence>
<accession>A0ACB8ANJ5</accession>
<gene>
    <name evidence="1" type="ORF">BJ138DRAFT_1055423</name>
</gene>